<evidence type="ECO:0000313" key="13">
    <source>
        <dbReference type="Proteomes" id="UP001497480"/>
    </source>
</evidence>
<dbReference type="InterPro" id="IPR001128">
    <property type="entry name" value="Cyt_P450"/>
</dbReference>
<dbReference type="GO" id="GO:0020037">
    <property type="term" value="F:heme binding"/>
    <property type="evidence" value="ECO:0007669"/>
    <property type="project" value="InterPro"/>
</dbReference>
<protein>
    <recommendedName>
        <fullName evidence="14">Cytochrome P450</fullName>
    </recommendedName>
</protein>
<evidence type="ECO:0000256" key="11">
    <source>
        <dbReference type="SAM" id="Phobius"/>
    </source>
</evidence>
<dbReference type="GO" id="GO:0016020">
    <property type="term" value="C:membrane"/>
    <property type="evidence" value="ECO:0007669"/>
    <property type="project" value="UniProtKB-SubCell"/>
</dbReference>
<dbReference type="PANTHER" id="PTHR47947">
    <property type="entry name" value="CYTOCHROME P450 82C3-RELATED"/>
    <property type="match status" value="1"/>
</dbReference>
<dbReference type="GO" id="GO:0005506">
    <property type="term" value="F:iron ion binding"/>
    <property type="evidence" value="ECO:0007669"/>
    <property type="project" value="InterPro"/>
</dbReference>
<organism evidence="12 13">
    <name type="scientific">Lupinus luteus</name>
    <name type="common">European yellow lupine</name>
    <dbReference type="NCBI Taxonomy" id="3873"/>
    <lineage>
        <taxon>Eukaryota</taxon>
        <taxon>Viridiplantae</taxon>
        <taxon>Streptophyta</taxon>
        <taxon>Embryophyta</taxon>
        <taxon>Tracheophyta</taxon>
        <taxon>Spermatophyta</taxon>
        <taxon>Magnoliopsida</taxon>
        <taxon>eudicotyledons</taxon>
        <taxon>Gunneridae</taxon>
        <taxon>Pentapetalae</taxon>
        <taxon>rosids</taxon>
        <taxon>fabids</taxon>
        <taxon>Fabales</taxon>
        <taxon>Fabaceae</taxon>
        <taxon>Papilionoideae</taxon>
        <taxon>50 kb inversion clade</taxon>
        <taxon>genistoids sensu lato</taxon>
        <taxon>core genistoids</taxon>
        <taxon>Genisteae</taxon>
        <taxon>Lupinus</taxon>
    </lineage>
</organism>
<dbReference type="GO" id="GO:0004497">
    <property type="term" value="F:monooxygenase activity"/>
    <property type="evidence" value="ECO:0007669"/>
    <property type="project" value="UniProtKB-KW"/>
</dbReference>
<sequence length="515" mass="58551">MELEASGWVIPTSIFLISFLLIITKFRKQRESNKKKHKILPPSPPALPIIGHIHLIKQPLHRTLNKLTQKYGHIIFLRLGTRNVLTVSSPSAVEECLTKNDIIFANRPRTLAAKHLNYNSMTVGFSSYGDHWRSLRRLTTLELFSSNRLATFTGVREEEVNLVVKEIFEGCKGKLSTVNLRERLVELSFNIMLRVISGKRYYGQHAVAQEGKEFQTLMKDFAELQGNENLNDFFPILKWIDFGGMKKKMVKMMNKMDNFLQMLVDEHERNRATSAVKDPKHMTLIDVMLDLRQTEPEFYTNETIKGVILSMLVAGAETSATTLEWGMSLLLNHPEVLNKVKVEIESHVKHEDKVLNESDSMKLTYLHNAITETLRLYPVAPLLIPHESAIDCKVGGYDIPQGTLLLVNLWTLHRDPDVWADPASFIPERFEGGACAEVYNMIPFGMGRRACPGAVMARRFMGHALGALIQSFEWERIGEDKINMKDGVGLTMPKVESLVALCRPRQEMIQALSKI</sequence>
<evidence type="ECO:0000256" key="6">
    <source>
        <dbReference type="ARBA" id="ARBA00023004"/>
    </source>
</evidence>
<comment type="subcellular location">
    <subcellularLocation>
        <location evidence="1">Membrane</location>
    </subcellularLocation>
</comment>
<dbReference type="CDD" id="cd20653">
    <property type="entry name" value="CYP81"/>
    <property type="match status" value="1"/>
</dbReference>
<comment type="cofactor">
    <cofactor evidence="9">
        <name>heme</name>
        <dbReference type="ChEBI" id="CHEBI:30413"/>
    </cofactor>
</comment>
<dbReference type="PANTHER" id="PTHR47947:SF20">
    <property type="entry name" value="CYTOCHROME P450 FAMILY PROTEIN"/>
    <property type="match status" value="1"/>
</dbReference>
<dbReference type="PROSITE" id="PS00086">
    <property type="entry name" value="CYTOCHROME_P450"/>
    <property type="match status" value="1"/>
</dbReference>
<evidence type="ECO:0000256" key="2">
    <source>
        <dbReference type="ARBA" id="ARBA00010617"/>
    </source>
</evidence>
<dbReference type="InterPro" id="IPR050651">
    <property type="entry name" value="Plant_Cytochrome_P450_Monoox"/>
</dbReference>
<proteinExistence type="inferred from homology"/>
<evidence type="ECO:0000313" key="12">
    <source>
        <dbReference type="EMBL" id="CAL0304335.1"/>
    </source>
</evidence>
<keyword evidence="13" id="KW-1185">Reference proteome</keyword>
<keyword evidence="5 10" id="KW-0560">Oxidoreductase</keyword>
<evidence type="ECO:0000256" key="9">
    <source>
        <dbReference type="PIRSR" id="PIRSR602401-1"/>
    </source>
</evidence>
<name>A0AAV1W4X8_LUPLU</name>
<evidence type="ECO:0000256" key="5">
    <source>
        <dbReference type="ARBA" id="ARBA00023002"/>
    </source>
</evidence>
<dbReference type="InterPro" id="IPR017972">
    <property type="entry name" value="Cyt_P450_CS"/>
</dbReference>
<keyword evidence="11" id="KW-1133">Transmembrane helix</keyword>
<evidence type="ECO:0000256" key="4">
    <source>
        <dbReference type="ARBA" id="ARBA00022723"/>
    </source>
</evidence>
<keyword evidence="11" id="KW-0812">Transmembrane</keyword>
<dbReference type="GO" id="GO:0016705">
    <property type="term" value="F:oxidoreductase activity, acting on paired donors, with incorporation or reduction of molecular oxygen"/>
    <property type="evidence" value="ECO:0007669"/>
    <property type="project" value="InterPro"/>
</dbReference>
<evidence type="ECO:0008006" key="14">
    <source>
        <dbReference type="Google" id="ProtNLM"/>
    </source>
</evidence>
<evidence type="ECO:0000256" key="8">
    <source>
        <dbReference type="ARBA" id="ARBA00023136"/>
    </source>
</evidence>
<dbReference type="Pfam" id="PF00067">
    <property type="entry name" value="p450"/>
    <property type="match status" value="1"/>
</dbReference>
<evidence type="ECO:0000256" key="3">
    <source>
        <dbReference type="ARBA" id="ARBA00022617"/>
    </source>
</evidence>
<comment type="caution">
    <text evidence="12">The sequence shown here is derived from an EMBL/GenBank/DDBJ whole genome shotgun (WGS) entry which is preliminary data.</text>
</comment>
<dbReference type="InterPro" id="IPR002401">
    <property type="entry name" value="Cyt_P450_E_grp-I"/>
</dbReference>
<accession>A0AAV1W4X8</accession>
<gene>
    <name evidence="12" type="ORF">LLUT_LOCUS5395</name>
</gene>
<dbReference type="InterPro" id="IPR036396">
    <property type="entry name" value="Cyt_P450_sf"/>
</dbReference>
<evidence type="ECO:0000256" key="1">
    <source>
        <dbReference type="ARBA" id="ARBA00004370"/>
    </source>
</evidence>
<keyword evidence="4 9" id="KW-0479">Metal-binding</keyword>
<reference evidence="12 13" key="1">
    <citation type="submission" date="2024-03" db="EMBL/GenBank/DDBJ databases">
        <authorList>
            <person name="Martinez-Hernandez J."/>
        </authorList>
    </citation>
    <scope>NUCLEOTIDE SEQUENCE [LARGE SCALE GENOMIC DNA]</scope>
</reference>
<dbReference type="SUPFAM" id="SSF48264">
    <property type="entry name" value="Cytochrome P450"/>
    <property type="match status" value="1"/>
</dbReference>
<evidence type="ECO:0000256" key="10">
    <source>
        <dbReference type="RuleBase" id="RU000461"/>
    </source>
</evidence>
<feature type="binding site" description="axial binding residue" evidence="9">
    <location>
        <position position="451"/>
    </location>
    <ligand>
        <name>heme</name>
        <dbReference type="ChEBI" id="CHEBI:30413"/>
    </ligand>
    <ligandPart>
        <name>Fe</name>
        <dbReference type="ChEBI" id="CHEBI:18248"/>
    </ligandPart>
</feature>
<dbReference type="EMBL" id="CAXHTB010000003">
    <property type="protein sequence ID" value="CAL0304335.1"/>
    <property type="molecule type" value="Genomic_DNA"/>
</dbReference>
<dbReference type="AlphaFoldDB" id="A0AAV1W4X8"/>
<keyword evidence="8 11" id="KW-0472">Membrane</keyword>
<dbReference type="PRINTS" id="PR00463">
    <property type="entry name" value="EP450I"/>
</dbReference>
<dbReference type="Gene3D" id="1.10.630.10">
    <property type="entry name" value="Cytochrome P450"/>
    <property type="match status" value="1"/>
</dbReference>
<evidence type="ECO:0000256" key="7">
    <source>
        <dbReference type="ARBA" id="ARBA00023033"/>
    </source>
</evidence>
<keyword evidence="3 9" id="KW-0349">Heme</keyword>
<feature type="transmembrane region" description="Helical" evidence="11">
    <location>
        <begin position="6"/>
        <end position="26"/>
    </location>
</feature>
<keyword evidence="6 9" id="KW-0408">Iron</keyword>
<dbReference type="Proteomes" id="UP001497480">
    <property type="component" value="Unassembled WGS sequence"/>
</dbReference>
<keyword evidence="7 10" id="KW-0503">Monooxygenase</keyword>
<dbReference type="FunFam" id="1.10.630.10:FF:000023">
    <property type="entry name" value="Cytochrome P450 family protein"/>
    <property type="match status" value="1"/>
</dbReference>
<dbReference type="PRINTS" id="PR00385">
    <property type="entry name" value="P450"/>
</dbReference>
<comment type="similarity">
    <text evidence="2 10">Belongs to the cytochrome P450 family.</text>
</comment>